<feature type="domain" description="HTH cro/C1-type" evidence="1">
    <location>
        <begin position="16"/>
        <end position="67"/>
    </location>
</feature>
<dbReference type="PROSITE" id="PS50943">
    <property type="entry name" value="HTH_CROC1"/>
    <property type="match status" value="1"/>
</dbReference>
<evidence type="ECO:0000313" key="3">
    <source>
        <dbReference type="Proteomes" id="UP001500843"/>
    </source>
</evidence>
<dbReference type="Gene3D" id="1.10.260.40">
    <property type="entry name" value="lambda repressor-like DNA-binding domains"/>
    <property type="match status" value="1"/>
</dbReference>
<evidence type="ECO:0000313" key="2">
    <source>
        <dbReference type="EMBL" id="GAA4712910.1"/>
    </source>
</evidence>
<dbReference type="InterPro" id="IPR001387">
    <property type="entry name" value="Cro/C1-type_HTH"/>
</dbReference>
<accession>A0ABP8XR35</accession>
<keyword evidence="3" id="KW-1185">Reference proteome</keyword>
<dbReference type="InterPro" id="IPR010982">
    <property type="entry name" value="Lambda_DNA-bd_dom_sf"/>
</dbReference>
<dbReference type="SMART" id="SM00530">
    <property type="entry name" value="HTH_XRE"/>
    <property type="match status" value="1"/>
</dbReference>
<comment type="caution">
    <text evidence="2">The sequence shown here is derived from an EMBL/GenBank/DDBJ whole genome shotgun (WGS) entry which is preliminary data.</text>
</comment>
<dbReference type="CDD" id="cd00093">
    <property type="entry name" value="HTH_XRE"/>
    <property type="match status" value="1"/>
</dbReference>
<name>A0ABP8XR35_9MICO</name>
<dbReference type="SUPFAM" id="SSF47413">
    <property type="entry name" value="lambda repressor-like DNA-binding domains"/>
    <property type="match status" value="1"/>
</dbReference>
<dbReference type="RefSeq" id="WP_301312806.1">
    <property type="nucleotide sequence ID" value="NZ_BAABHM010000017.1"/>
</dbReference>
<dbReference type="Proteomes" id="UP001500843">
    <property type="component" value="Unassembled WGS sequence"/>
</dbReference>
<protein>
    <recommendedName>
        <fullName evidence="1">HTH cro/C1-type domain-containing protein</fullName>
    </recommendedName>
</protein>
<gene>
    <name evidence="2" type="ORF">GCM10023198_39820</name>
</gene>
<organism evidence="2 3">
    <name type="scientific">Promicromonospora umidemergens</name>
    <dbReference type="NCBI Taxonomy" id="629679"/>
    <lineage>
        <taxon>Bacteria</taxon>
        <taxon>Bacillati</taxon>
        <taxon>Actinomycetota</taxon>
        <taxon>Actinomycetes</taxon>
        <taxon>Micrococcales</taxon>
        <taxon>Promicromonosporaceae</taxon>
        <taxon>Promicromonospora</taxon>
    </lineage>
</organism>
<dbReference type="EMBL" id="BAABHM010000017">
    <property type="protein sequence ID" value="GAA4712910.1"/>
    <property type="molecule type" value="Genomic_DNA"/>
</dbReference>
<evidence type="ECO:0000259" key="1">
    <source>
        <dbReference type="PROSITE" id="PS50943"/>
    </source>
</evidence>
<proteinExistence type="predicted"/>
<sequence length="290" mass="32726">MPPRTVAGGAELGAAIRTRREELDMSIEDAAQRAGIGSETWRRYETGSNIRKDKVRAVCSALRWSVLPDTSSGEPDDDELGKDWKEYDPKKDGLYVEDLELNFGLDAAKTFAWGSDVLLDHIKGDLEELARRPRGTHLGELGHSWLDGALPEQWLVRYDYDFVFRLKATIEQLRRTAPAAKSIMMPRLAQTVGEGIVVRLILEQGDVFADMYGADTDGWPDWYDAIVEPDWIIDLMYDGRYMSEDGPWNFENWFDPTVPLPDLHDYVTPEMVEKAFGLTTTSDGAESTSN</sequence>
<dbReference type="Pfam" id="PF13560">
    <property type="entry name" value="HTH_31"/>
    <property type="match status" value="1"/>
</dbReference>
<reference evidence="3" key="1">
    <citation type="journal article" date="2019" name="Int. J. Syst. Evol. Microbiol.">
        <title>The Global Catalogue of Microorganisms (GCM) 10K type strain sequencing project: providing services to taxonomists for standard genome sequencing and annotation.</title>
        <authorList>
            <consortium name="The Broad Institute Genomics Platform"/>
            <consortium name="The Broad Institute Genome Sequencing Center for Infectious Disease"/>
            <person name="Wu L."/>
            <person name="Ma J."/>
        </authorList>
    </citation>
    <scope>NUCLEOTIDE SEQUENCE [LARGE SCALE GENOMIC DNA]</scope>
    <source>
        <strain evidence="3">JCM 17975</strain>
    </source>
</reference>